<feature type="region of interest" description="Disordered" evidence="1">
    <location>
        <begin position="397"/>
        <end position="425"/>
    </location>
</feature>
<feature type="compositionally biased region" description="Polar residues" evidence="1">
    <location>
        <begin position="200"/>
        <end position="212"/>
    </location>
</feature>
<protein>
    <submittedName>
        <fullName evidence="2">Uncharacterized protein LOC105631409 isoform X2</fullName>
    </submittedName>
</protein>
<dbReference type="PANTHER" id="PTHR47070">
    <property type="entry name" value="HYDROXYPROLINE-RICH GLYCOPROTEIN-LIKE"/>
    <property type="match status" value="1"/>
</dbReference>
<proteinExistence type="predicted"/>
<feature type="compositionally biased region" description="Polar residues" evidence="1">
    <location>
        <begin position="413"/>
        <end position="425"/>
    </location>
</feature>
<dbReference type="PANTHER" id="PTHR47070:SF2">
    <property type="entry name" value="OS06G0206100 PROTEIN"/>
    <property type="match status" value="1"/>
</dbReference>
<sequence>MKSCTLPENNLQRGGYTRTSLPSILGISREFRIVRDNRVNQSIDTEVKPPLWQGLRSTNEQGAVIFTGKGSMGNLSNVRPFGVQISSHASNGHTDLKARHTRDANASFNDSKLPLDEKQTAVANASSQVQAVKYNNFQHNSAMQASSNSVVGVYSSSTDPVHVPSLDSRSSSAVGAIKREVGAVGGHQWASEGAVKKHSSTSSGPFSNSESFPQFHAISKTDQVSQTSATGPAMPSSSVSGSVLSNHYNSRPHQQALVHQKAPQQSKEWRPKSSQKSSAGVIGALTKLSSPTTDDAKELKSDAADLLDKLSQLNIHENQNVIIAQHIQVPESDRCRLTFGSLGLEFDSSRNFASGFRGAGATEESNRDPATSLLVSALESSSDDTSGSKQVEILDKKVRNSESDSSASGVASNHQLPNKSPSSANLDSYSEIGLVQENSPTYVPSETLQHGSHPELPNFSAYDPQMGYDISYFRPASDEPLRGHGLPSPQEALNSHTANSIPASSVPMLQQQQQPPMAQMYPQVHVSHFANLMPYRQFLSPVYVPQMAMPSYSSNHAYPHPSSGSSYLLMPGGGSHLGANGLKYGIQQFKPVPGSSPTGFGNFTSPTGYAINAPGVVGSANGLEDSSRIKYKDSSLYVPNQQAETSDLWIQNQRELSGLQSAPYYNLPGQTPHAAYLPSHTGHASFNAAAAQSSHMQFPGLYPPPPPQPAAMANPHHLGPVMGGGVGVAPAAPGAQVGAYQQPPLGHLNWTANF</sequence>
<feature type="region of interest" description="Disordered" evidence="1">
    <location>
        <begin position="188"/>
        <end position="294"/>
    </location>
</feature>
<feature type="compositionally biased region" description="Polar residues" evidence="1">
    <location>
        <begin position="262"/>
        <end position="278"/>
    </location>
</feature>
<evidence type="ECO:0000313" key="2">
    <source>
        <dbReference type="EMBL" id="MBX14857.1"/>
    </source>
</evidence>
<dbReference type="AlphaFoldDB" id="A0A2P2LA64"/>
<feature type="compositionally biased region" description="Low complexity" evidence="1">
    <location>
        <begin position="403"/>
        <end position="412"/>
    </location>
</feature>
<reference evidence="2" key="1">
    <citation type="submission" date="2018-02" db="EMBL/GenBank/DDBJ databases">
        <title>Rhizophora mucronata_Transcriptome.</title>
        <authorList>
            <person name="Meera S.P."/>
            <person name="Sreeshan A."/>
            <person name="Augustine A."/>
        </authorList>
    </citation>
    <scope>NUCLEOTIDE SEQUENCE</scope>
    <source>
        <tissue evidence="2">Leaf</tissue>
    </source>
</reference>
<feature type="compositionally biased region" description="Polar residues" evidence="1">
    <location>
        <begin position="220"/>
        <end position="230"/>
    </location>
</feature>
<accession>A0A2P2LA64</accession>
<feature type="compositionally biased region" description="Low complexity" evidence="1">
    <location>
        <begin position="236"/>
        <end position="245"/>
    </location>
</feature>
<dbReference type="EMBL" id="GGEC01034375">
    <property type="protein sequence ID" value="MBX14859.1"/>
    <property type="molecule type" value="Transcribed_RNA"/>
</dbReference>
<dbReference type="EMBL" id="GGEC01034373">
    <property type="protein sequence ID" value="MBX14857.1"/>
    <property type="molecule type" value="Transcribed_RNA"/>
</dbReference>
<organism evidence="2">
    <name type="scientific">Rhizophora mucronata</name>
    <name type="common">Asiatic mangrove</name>
    <dbReference type="NCBI Taxonomy" id="61149"/>
    <lineage>
        <taxon>Eukaryota</taxon>
        <taxon>Viridiplantae</taxon>
        <taxon>Streptophyta</taxon>
        <taxon>Embryophyta</taxon>
        <taxon>Tracheophyta</taxon>
        <taxon>Spermatophyta</taxon>
        <taxon>Magnoliopsida</taxon>
        <taxon>eudicotyledons</taxon>
        <taxon>Gunneridae</taxon>
        <taxon>Pentapetalae</taxon>
        <taxon>rosids</taxon>
        <taxon>fabids</taxon>
        <taxon>Malpighiales</taxon>
        <taxon>Rhizophoraceae</taxon>
        <taxon>Rhizophora</taxon>
    </lineage>
</organism>
<evidence type="ECO:0000256" key="1">
    <source>
        <dbReference type="SAM" id="MobiDB-lite"/>
    </source>
</evidence>
<feature type="region of interest" description="Disordered" evidence="1">
    <location>
        <begin position="152"/>
        <end position="172"/>
    </location>
</feature>
<name>A0A2P2LA64_RHIMU</name>